<dbReference type="InterPro" id="IPR036641">
    <property type="entry name" value="HPT_dom_sf"/>
</dbReference>
<dbReference type="CDD" id="cd16922">
    <property type="entry name" value="HATPase_EvgS-ArcB-TorS-like"/>
    <property type="match status" value="1"/>
</dbReference>
<dbReference type="PANTHER" id="PTHR45339">
    <property type="entry name" value="HYBRID SIGNAL TRANSDUCTION HISTIDINE KINASE J"/>
    <property type="match status" value="1"/>
</dbReference>
<dbReference type="SUPFAM" id="SSF47384">
    <property type="entry name" value="Homodimeric domain of signal transducing histidine kinase"/>
    <property type="match status" value="1"/>
</dbReference>
<evidence type="ECO:0000256" key="12">
    <source>
        <dbReference type="PROSITE-ProRule" id="PRU00110"/>
    </source>
</evidence>
<dbReference type="PRINTS" id="PR00344">
    <property type="entry name" value="BCTRLSENSOR"/>
</dbReference>
<dbReference type="Gene3D" id="1.10.287.130">
    <property type="match status" value="1"/>
</dbReference>
<proteinExistence type="predicted"/>
<feature type="domain" description="PAC" evidence="18">
    <location>
        <begin position="989"/>
        <end position="1040"/>
    </location>
</feature>
<dbReference type="Pfam" id="PF08447">
    <property type="entry name" value="PAS_3"/>
    <property type="match status" value="2"/>
</dbReference>
<evidence type="ECO:0000259" key="17">
    <source>
        <dbReference type="PROSITE" id="PS50112"/>
    </source>
</evidence>
<dbReference type="InterPro" id="IPR001789">
    <property type="entry name" value="Sig_transdc_resp-reg_receiver"/>
</dbReference>
<dbReference type="CDD" id="cd00130">
    <property type="entry name" value="PAS"/>
    <property type="match status" value="4"/>
</dbReference>
<dbReference type="PROSITE" id="PS50894">
    <property type="entry name" value="HPT"/>
    <property type="match status" value="1"/>
</dbReference>
<keyword evidence="4" id="KW-1003">Cell membrane</keyword>
<dbReference type="CDD" id="cd17546">
    <property type="entry name" value="REC_hyHK_CKI1_RcsC-like"/>
    <property type="match status" value="1"/>
</dbReference>
<dbReference type="PROSITE" id="PS50110">
    <property type="entry name" value="RESPONSE_REGULATORY"/>
    <property type="match status" value="1"/>
</dbReference>
<dbReference type="InterPro" id="IPR013656">
    <property type="entry name" value="PAS_4"/>
</dbReference>
<evidence type="ECO:0000256" key="10">
    <source>
        <dbReference type="ARBA" id="ARBA00023012"/>
    </source>
</evidence>
<evidence type="ECO:0000313" key="20">
    <source>
        <dbReference type="EMBL" id="MFD2066864.1"/>
    </source>
</evidence>
<feature type="domain" description="HPt" evidence="19">
    <location>
        <begin position="1460"/>
        <end position="1554"/>
    </location>
</feature>
<dbReference type="Proteomes" id="UP001597369">
    <property type="component" value="Unassembled WGS sequence"/>
</dbReference>
<dbReference type="SMART" id="SM00086">
    <property type="entry name" value="PAC"/>
    <property type="match status" value="5"/>
</dbReference>
<evidence type="ECO:0000256" key="7">
    <source>
        <dbReference type="ARBA" id="ARBA00022741"/>
    </source>
</evidence>
<feature type="domain" description="PAS" evidence="17">
    <location>
        <begin position="664"/>
        <end position="735"/>
    </location>
</feature>
<dbReference type="PROSITE" id="PS50109">
    <property type="entry name" value="HIS_KIN"/>
    <property type="match status" value="1"/>
</dbReference>
<dbReference type="InterPro" id="IPR004358">
    <property type="entry name" value="Sig_transdc_His_kin-like_C"/>
</dbReference>
<evidence type="ECO:0000256" key="11">
    <source>
        <dbReference type="ARBA" id="ARBA00023136"/>
    </source>
</evidence>
<evidence type="ECO:0000256" key="4">
    <source>
        <dbReference type="ARBA" id="ARBA00022475"/>
    </source>
</evidence>
<accession>A0ABW4WVV7</accession>
<dbReference type="SMART" id="SM00091">
    <property type="entry name" value="PAS"/>
    <property type="match status" value="6"/>
</dbReference>
<dbReference type="SMART" id="SM00387">
    <property type="entry name" value="HATPase_c"/>
    <property type="match status" value="1"/>
</dbReference>
<gene>
    <name evidence="20" type="ORF">ACFSKU_08205</name>
</gene>
<dbReference type="InterPro" id="IPR005467">
    <property type="entry name" value="His_kinase_dom"/>
</dbReference>
<keyword evidence="7" id="KW-0547">Nucleotide-binding</keyword>
<feature type="domain" description="Histidine kinase" evidence="15">
    <location>
        <begin position="1058"/>
        <end position="1280"/>
    </location>
</feature>
<dbReference type="InterPro" id="IPR000700">
    <property type="entry name" value="PAS-assoc_C"/>
</dbReference>
<keyword evidence="6" id="KW-0812">Transmembrane</keyword>
<dbReference type="Gene3D" id="3.30.565.10">
    <property type="entry name" value="Histidine kinase-like ATPase, C-terminal domain"/>
    <property type="match status" value="1"/>
</dbReference>
<name>A0ABW4WVV7_9BACT</name>
<comment type="caution">
    <text evidence="20">The sequence shown here is derived from an EMBL/GenBank/DDBJ whole genome shotgun (WGS) entry which is preliminary data.</text>
</comment>
<feature type="domain" description="Response regulatory" evidence="16">
    <location>
        <begin position="1303"/>
        <end position="1421"/>
    </location>
</feature>
<evidence type="ECO:0000259" key="16">
    <source>
        <dbReference type="PROSITE" id="PS50110"/>
    </source>
</evidence>
<dbReference type="InterPro" id="IPR008207">
    <property type="entry name" value="Sig_transdc_His_kin_Hpt_dom"/>
</dbReference>
<evidence type="ECO:0000256" key="8">
    <source>
        <dbReference type="ARBA" id="ARBA00022840"/>
    </source>
</evidence>
<keyword evidence="14" id="KW-0175">Coiled coil</keyword>
<reference evidence="21" key="1">
    <citation type="journal article" date="2019" name="Int. J. Syst. Evol. Microbiol.">
        <title>The Global Catalogue of Microorganisms (GCM) 10K type strain sequencing project: providing services to taxonomists for standard genome sequencing and annotation.</title>
        <authorList>
            <consortium name="The Broad Institute Genomics Platform"/>
            <consortium name="The Broad Institute Genome Sequencing Center for Infectious Disease"/>
            <person name="Wu L."/>
            <person name="Ma J."/>
        </authorList>
    </citation>
    <scope>NUCLEOTIDE SEQUENCE [LARGE SCALE GENOMIC DNA]</scope>
    <source>
        <strain evidence="21">JCM 16545</strain>
    </source>
</reference>
<dbReference type="Pfam" id="PF13188">
    <property type="entry name" value="PAS_8"/>
    <property type="match status" value="1"/>
</dbReference>
<dbReference type="Gene3D" id="1.20.120.160">
    <property type="entry name" value="HPT domain"/>
    <property type="match status" value="1"/>
</dbReference>
<keyword evidence="8" id="KW-0067">ATP-binding</keyword>
<evidence type="ECO:0000256" key="3">
    <source>
        <dbReference type="ARBA" id="ARBA00012438"/>
    </source>
</evidence>
<dbReference type="InterPro" id="IPR003594">
    <property type="entry name" value="HATPase_dom"/>
</dbReference>
<dbReference type="Gene3D" id="3.30.450.20">
    <property type="entry name" value="PAS domain"/>
    <property type="match status" value="7"/>
</dbReference>
<dbReference type="Pfam" id="PF02518">
    <property type="entry name" value="HATPase_c"/>
    <property type="match status" value="1"/>
</dbReference>
<dbReference type="RefSeq" id="WP_229961521.1">
    <property type="nucleotide sequence ID" value="NZ_JAJJWI010000013.1"/>
</dbReference>
<dbReference type="InterPro" id="IPR036097">
    <property type="entry name" value="HisK_dim/P_sf"/>
</dbReference>
<dbReference type="InterPro" id="IPR001610">
    <property type="entry name" value="PAC"/>
</dbReference>
<dbReference type="InterPro" id="IPR036890">
    <property type="entry name" value="HATPase_C_sf"/>
</dbReference>
<evidence type="ECO:0000259" key="15">
    <source>
        <dbReference type="PROSITE" id="PS50109"/>
    </source>
</evidence>
<feature type="domain" description="PAC" evidence="18">
    <location>
        <begin position="864"/>
        <end position="916"/>
    </location>
</feature>
<dbReference type="Pfam" id="PF00072">
    <property type="entry name" value="Response_reg"/>
    <property type="match status" value="1"/>
</dbReference>
<evidence type="ECO:0000256" key="14">
    <source>
        <dbReference type="SAM" id="Coils"/>
    </source>
</evidence>
<evidence type="ECO:0000256" key="13">
    <source>
        <dbReference type="PROSITE-ProRule" id="PRU00169"/>
    </source>
</evidence>
<feature type="coiled-coil region" evidence="14">
    <location>
        <begin position="2"/>
        <end position="35"/>
    </location>
</feature>
<feature type="domain" description="PAC" evidence="18">
    <location>
        <begin position="491"/>
        <end position="543"/>
    </location>
</feature>
<dbReference type="SMART" id="SM00388">
    <property type="entry name" value="HisKA"/>
    <property type="match status" value="1"/>
</dbReference>
<keyword evidence="10" id="KW-0902">Two-component regulatory system</keyword>
<dbReference type="EC" id="2.7.13.3" evidence="3"/>
<dbReference type="SUPFAM" id="SSF55785">
    <property type="entry name" value="PYP-like sensor domain (PAS domain)"/>
    <property type="match status" value="7"/>
</dbReference>
<feature type="domain" description="PAC" evidence="18">
    <location>
        <begin position="738"/>
        <end position="789"/>
    </location>
</feature>
<feature type="domain" description="PAS" evidence="17">
    <location>
        <begin position="281"/>
        <end position="358"/>
    </location>
</feature>
<dbReference type="InterPro" id="IPR013655">
    <property type="entry name" value="PAS_fold_3"/>
</dbReference>
<dbReference type="InterPro" id="IPR011006">
    <property type="entry name" value="CheY-like_superfamily"/>
</dbReference>
<feature type="domain" description="PAC" evidence="18">
    <location>
        <begin position="360"/>
        <end position="413"/>
    </location>
</feature>
<dbReference type="Gene3D" id="3.40.50.2300">
    <property type="match status" value="1"/>
</dbReference>
<keyword evidence="11" id="KW-0472">Membrane</keyword>
<dbReference type="CDD" id="cd00082">
    <property type="entry name" value="HisKA"/>
    <property type="match status" value="1"/>
</dbReference>
<feature type="domain" description="PAS" evidence="17">
    <location>
        <begin position="544"/>
        <end position="614"/>
    </location>
</feature>
<dbReference type="Pfam" id="PF08448">
    <property type="entry name" value="PAS_4"/>
    <property type="match status" value="3"/>
</dbReference>
<organism evidence="20 21">
    <name type="scientific">Pontibacter silvestris</name>
    <dbReference type="NCBI Taxonomy" id="2305183"/>
    <lineage>
        <taxon>Bacteria</taxon>
        <taxon>Pseudomonadati</taxon>
        <taxon>Bacteroidota</taxon>
        <taxon>Cytophagia</taxon>
        <taxon>Cytophagales</taxon>
        <taxon>Hymenobacteraceae</taxon>
        <taxon>Pontibacter</taxon>
    </lineage>
</organism>
<evidence type="ECO:0000259" key="19">
    <source>
        <dbReference type="PROSITE" id="PS50894"/>
    </source>
</evidence>
<dbReference type="SUPFAM" id="SSF47226">
    <property type="entry name" value="Histidine-containing phosphotransfer domain, HPT domain"/>
    <property type="match status" value="1"/>
</dbReference>
<comment type="subcellular location">
    <subcellularLocation>
        <location evidence="2">Cell membrane</location>
        <topology evidence="2">Multi-pass membrane protein</topology>
    </subcellularLocation>
</comment>
<evidence type="ECO:0000256" key="2">
    <source>
        <dbReference type="ARBA" id="ARBA00004651"/>
    </source>
</evidence>
<dbReference type="Pfam" id="PF01627">
    <property type="entry name" value="Hpt"/>
    <property type="match status" value="1"/>
</dbReference>
<evidence type="ECO:0000313" key="21">
    <source>
        <dbReference type="Proteomes" id="UP001597369"/>
    </source>
</evidence>
<dbReference type="InterPro" id="IPR000014">
    <property type="entry name" value="PAS"/>
</dbReference>
<feature type="domain" description="PAS" evidence="17">
    <location>
        <begin position="917"/>
        <end position="987"/>
    </location>
</feature>
<evidence type="ECO:0000256" key="5">
    <source>
        <dbReference type="ARBA" id="ARBA00022553"/>
    </source>
</evidence>
<feature type="modified residue" description="4-aspartylphosphate" evidence="13">
    <location>
        <position position="1352"/>
    </location>
</feature>
<dbReference type="PROSITE" id="PS50112">
    <property type="entry name" value="PAS"/>
    <property type="match status" value="5"/>
</dbReference>
<evidence type="ECO:0000256" key="9">
    <source>
        <dbReference type="ARBA" id="ARBA00022989"/>
    </source>
</evidence>
<dbReference type="EMBL" id="JBHUHV010000024">
    <property type="protein sequence ID" value="MFD2066864.1"/>
    <property type="molecule type" value="Genomic_DNA"/>
</dbReference>
<evidence type="ECO:0000259" key="18">
    <source>
        <dbReference type="PROSITE" id="PS50113"/>
    </source>
</evidence>
<dbReference type="Pfam" id="PF13426">
    <property type="entry name" value="PAS_9"/>
    <property type="match status" value="1"/>
</dbReference>
<evidence type="ECO:0000256" key="6">
    <source>
        <dbReference type="ARBA" id="ARBA00022692"/>
    </source>
</evidence>
<sequence length="1556" mass="177415">MAEVQEYELALLRQQLEQERKLRLAAEELAQVKSEALEKALRAGKPTQLSSNDYTQLLCSILESLPNAALVTDANANILFINNSFGELFDLPQSAEEYVGFPVNLLEQQTLLVSVSSHNTSRTYAQEERFEEFTLQNGKVVERERISVSKSFDHNSTLWIYRDITAKHKLRVKNALQSEFHEEYPSPVLRLSFDGGVLYTNMAAQLLLQKISIKRFEAFRRLMFRKLSISEGITSTGTFETYVNSNYYLLSVSPFPEKGYANIYLTDITARRKAELELKESQNMVRNITRTVPNIIYVYDLDLDKNIYTNEHVQTVLGYNSSDIKAMDGNFFSTILCFEDLEKLYAHVYRIESTLDGEVVEVEYKVKDKAGNIKWLLCRETIYKRKKDKTVLQVIGSAKDVTESKLQSQELARQKEFYESVLNNIPSDIAVYNKELRYVFVNPMSVGNPDVRKWIIGKNNEEYSAYRNVPPEKMKSRGVHLLKALHEKRHIRFEEAVTNSKGETSYFIRNVSPVLDQKGEVSLIIGYGLNITELRKAQEEFIASESKNRAILAAIPDLMFIIDHEGTYLSMNDIDQEHLPVPKEEIVGNNLKSTLPAALAKRFMELITEVLTSNQPARIEYDLSLSDGIKYYEGRIVQYSSNQVLIIIRDYTEQKKAELEIQEKNELIRQVIDTSPNLIFVKDSNGYYTLANKTLADLYGCSIEDIIGKHDVEIHALPDEVARFDEADRKVIQERQEVQFEGSFTKISGEEFWFHTVKRPLILKDKEVSVLGVGSDITEERLANERLEKSEELHRLLSENSKDLICLHDLDGTYIYVSKAVHELIGYNPEELIGTSPLDYSHPDDIHITLNHGIDQAILGKPNTVIQHRKRNKQGEYIWFETIIKPIYDAGGNVIKLQSSSRDITEQRSANESLRDSEKKYKDLVKYSQAYILSHDLQGHILSVNPYLLNSLGYLEDEVVGKQIKEFFPKVEENKFKEYLERYNSKTVQEGILSMYNTKNEKIYVYYQNYKVDESDAAPYIIAIAQDITERMLAEQEMKKAKEAAEESARVKENFLANMSHEIRTPMNGILGMTGLMDKTTLNEVQQNYLKIIRQSADNLLVIINDVLDIAKIEAGKIELEEIPFNLNETITGAYQTLKYRAEEKELAYLVETSQLAELNLVGDPYRLNQVLLNLLNNAIKFTEEGSIELKTNVLEETEDNVKIEFSVKDTGIGVPEDKKEYIFEGFTQAYSSTTRKYGGSGLGLSICKTLVELQGGRIWVDNNSSTKGSTFKFTLSYPKSKDTVNAAESHNEVDYSSLGKLHVLLAEDNEVNIFLAQSILEGWGFDVDIARNGLEATQLADKNRYDIILMDIQMPEMSGLDATNYIRNSSDGNIAATPIIALTANAIKGDAEKYMKAGMDDYISKPFEEEALFLKISKNVRQKKNNITETEEDSMAVTSEVPEPPLFDLATIIKLSRGNEVFINKTKQLFINTVPETVTDLQDKYNLADWAGVAAAAHKLKSTIDTMRIEKLRDVIREIEKDSKAQVNFPVIKENIQLVDHVIRQVVQQLIKEFA</sequence>
<dbReference type="InterPro" id="IPR035965">
    <property type="entry name" value="PAS-like_dom_sf"/>
</dbReference>
<feature type="modified residue" description="Phosphohistidine" evidence="12">
    <location>
        <position position="1499"/>
    </location>
</feature>
<dbReference type="SMART" id="SM00448">
    <property type="entry name" value="REC"/>
    <property type="match status" value="1"/>
</dbReference>
<protein>
    <recommendedName>
        <fullName evidence="3">histidine kinase</fullName>
        <ecNumber evidence="3">2.7.13.3</ecNumber>
    </recommendedName>
</protein>
<feature type="domain" description="PAS" evidence="17">
    <location>
        <begin position="790"/>
        <end position="861"/>
    </location>
</feature>
<dbReference type="PROSITE" id="PS50113">
    <property type="entry name" value="PAC"/>
    <property type="match status" value="5"/>
</dbReference>
<evidence type="ECO:0000256" key="1">
    <source>
        <dbReference type="ARBA" id="ARBA00000085"/>
    </source>
</evidence>
<dbReference type="PANTHER" id="PTHR45339:SF1">
    <property type="entry name" value="HYBRID SIGNAL TRANSDUCTION HISTIDINE KINASE J"/>
    <property type="match status" value="1"/>
</dbReference>
<dbReference type="SUPFAM" id="SSF52172">
    <property type="entry name" value="CheY-like"/>
    <property type="match status" value="1"/>
</dbReference>
<comment type="catalytic activity">
    <reaction evidence="1">
        <text>ATP + protein L-histidine = ADP + protein N-phospho-L-histidine.</text>
        <dbReference type="EC" id="2.7.13.3"/>
    </reaction>
</comment>
<dbReference type="Pfam" id="PF00512">
    <property type="entry name" value="HisKA"/>
    <property type="match status" value="1"/>
</dbReference>
<keyword evidence="5 13" id="KW-0597">Phosphoprotein</keyword>
<keyword evidence="9" id="KW-1133">Transmembrane helix</keyword>
<keyword evidence="21" id="KW-1185">Reference proteome</keyword>
<dbReference type="InterPro" id="IPR003661">
    <property type="entry name" value="HisK_dim/P_dom"/>
</dbReference>
<dbReference type="SUPFAM" id="SSF55874">
    <property type="entry name" value="ATPase domain of HSP90 chaperone/DNA topoisomerase II/histidine kinase"/>
    <property type="match status" value="1"/>
</dbReference>
<dbReference type="NCBIfam" id="TIGR00229">
    <property type="entry name" value="sensory_box"/>
    <property type="match status" value="5"/>
</dbReference>